<feature type="transmembrane region" description="Helical" evidence="1">
    <location>
        <begin position="54"/>
        <end position="71"/>
    </location>
</feature>
<reference evidence="2 3" key="1">
    <citation type="submission" date="2015-07" db="EMBL/GenBank/DDBJ databases">
        <title>Comparative genomics of the Sigatoka disease complex on banana suggests a link between parallel evolutionary changes in Pseudocercospora fijiensis and Pseudocercospora eumusae and increased virulence on the banana host.</title>
        <authorList>
            <person name="Chang T.-C."/>
            <person name="Salvucci A."/>
            <person name="Crous P.W."/>
            <person name="Stergiopoulos I."/>
        </authorList>
    </citation>
    <scope>NUCLEOTIDE SEQUENCE [LARGE SCALE GENOMIC DNA]</scope>
    <source>
        <strain evidence="2 3">CBS 116634</strain>
    </source>
</reference>
<dbReference type="AlphaFoldDB" id="A0A139INA9"/>
<dbReference type="Proteomes" id="UP000073492">
    <property type="component" value="Unassembled WGS sequence"/>
</dbReference>
<proteinExistence type="predicted"/>
<evidence type="ECO:0000313" key="3">
    <source>
        <dbReference type="Proteomes" id="UP000073492"/>
    </source>
</evidence>
<keyword evidence="1" id="KW-1133">Transmembrane helix</keyword>
<sequence length="131" mass="14790">MVTTREAKNTSPLQRNHAEDLDTFFKNRSIPLPTVPSQSSTTPRPHRHRIEMHFIKSILFLASLAAAFAIAPQTERFECKCAEDRAGKRCYKGAKEKIISGGVSGHEYVCYDNGACKDMGKKHRCKKYESD</sequence>
<dbReference type="EMBL" id="LFZO01000044">
    <property type="protein sequence ID" value="KXT16128.1"/>
    <property type="molecule type" value="Genomic_DNA"/>
</dbReference>
<protein>
    <submittedName>
        <fullName evidence="2">Uncharacterized protein</fullName>
    </submittedName>
</protein>
<organism evidence="2 3">
    <name type="scientific">Pseudocercospora musae</name>
    <dbReference type="NCBI Taxonomy" id="113226"/>
    <lineage>
        <taxon>Eukaryota</taxon>
        <taxon>Fungi</taxon>
        <taxon>Dikarya</taxon>
        <taxon>Ascomycota</taxon>
        <taxon>Pezizomycotina</taxon>
        <taxon>Dothideomycetes</taxon>
        <taxon>Dothideomycetidae</taxon>
        <taxon>Mycosphaerellales</taxon>
        <taxon>Mycosphaerellaceae</taxon>
        <taxon>Pseudocercospora</taxon>
    </lineage>
</organism>
<evidence type="ECO:0000256" key="1">
    <source>
        <dbReference type="SAM" id="Phobius"/>
    </source>
</evidence>
<dbReference type="EMBL" id="LFZO01000044">
    <property type="protein sequence ID" value="KXT16130.1"/>
    <property type="molecule type" value="Genomic_DNA"/>
</dbReference>
<keyword evidence="1" id="KW-0812">Transmembrane</keyword>
<accession>A0A139INA9</accession>
<name>A0A139INA9_9PEZI</name>
<keyword evidence="1" id="KW-0472">Membrane</keyword>
<gene>
    <name evidence="2" type="ORF">AC579_5075</name>
</gene>
<keyword evidence="3" id="KW-1185">Reference proteome</keyword>
<evidence type="ECO:0000313" key="2">
    <source>
        <dbReference type="EMBL" id="KXT16130.1"/>
    </source>
</evidence>
<comment type="caution">
    <text evidence="2">The sequence shown here is derived from an EMBL/GenBank/DDBJ whole genome shotgun (WGS) entry which is preliminary data.</text>
</comment>